<dbReference type="AlphaFoldDB" id="A0A1D8TTD9"/>
<dbReference type="STRING" id="1458985.BJP34_15950"/>
<accession>A0A1D8TTD9</accession>
<dbReference type="Gene3D" id="3.40.50.11110">
    <property type="entry name" value="Sialyltransferase, C-terminal GT-B Rossman nucleotide-binding domain"/>
    <property type="match status" value="1"/>
</dbReference>
<dbReference type="Proteomes" id="UP000177870">
    <property type="component" value="Chromosome"/>
</dbReference>
<feature type="signal peptide" evidence="1">
    <location>
        <begin position="1"/>
        <end position="21"/>
    </location>
</feature>
<name>A0A1D8TTD9_9CYAN</name>
<keyword evidence="1" id="KW-0732">Signal</keyword>
<sequence>MFGGKMSNLFAICSVLSFTWAQCLVSSLLPEEENHLWLYTYPLFYQLSQSWKTLLIPELWSSIWYVNFQQKEACIIPQKLLRSPYNYHLTLSKSEGRMREKLDTLDSLSHIYIHSNLGQPVLRFLHQESQRRNCRFIYLEDGLGAYKPPQSVSTGTRTLNTIRWIKQQLYRGPIGIETIIGSIGTCLFLYLTNRQHIYSPYHNLMKFDEAYLMFPEKSPKVKFPGAIIHDLSQFVTPSQINELKQRANLSEYIDWSGQDEGKNSALFLSQSLAEDSLLKMEHQVDLTKGILEQLVRQYQLVFYKPHPRDSQAKTTAILSSVPTVKLFAEKVSLPVEIVLEEGQIQACYGIFSSALVYLPILSGIQTYSFFPWMVRELESMGVNPLVFKRFFECHQAQFEGETIWLEELAYE</sequence>
<feature type="chain" id="PRO_5009438834" evidence="1">
    <location>
        <begin position="22"/>
        <end position="411"/>
    </location>
</feature>
<dbReference type="InterPro" id="IPR010866">
    <property type="entry name" value="A-2_8-polyST"/>
</dbReference>
<protein>
    <submittedName>
        <fullName evidence="2">Uncharacterized protein</fullName>
    </submittedName>
</protein>
<evidence type="ECO:0000313" key="2">
    <source>
        <dbReference type="EMBL" id="AOX00736.1"/>
    </source>
</evidence>
<evidence type="ECO:0000313" key="3">
    <source>
        <dbReference type="Proteomes" id="UP000177870"/>
    </source>
</evidence>
<proteinExistence type="predicted"/>
<evidence type="ECO:0000256" key="1">
    <source>
        <dbReference type="SAM" id="SignalP"/>
    </source>
</evidence>
<dbReference type="Pfam" id="PF07388">
    <property type="entry name" value="A-2_8-polyST"/>
    <property type="match status" value="1"/>
</dbReference>
<gene>
    <name evidence="2" type="ORF">BJP34_15950</name>
</gene>
<organism evidence="2 3">
    <name type="scientific">Moorena producens PAL-8-15-08-1</name>
    <dbReference type="NCBI Taxonomy" id="1458985"/>
    <lineage>
        <taxon>Bacteria</taxon>
        <taxon>Bacillati</taxon>
        <taxon>Cyanobacteriota</taxon>
        <taxon>Cyanophyceae</taxon>
        <taxon>Coleofasciculales</taxon>
        <taxon>Coleofasciculaceae</taxon>
        <taxon>Moorena</taxon>
    </lineage>
</organism>
<reference evidence="3" key="1">
    <citation type="submission" date="2016-10" db="EMBL/GenBank/DDBJ databases">
        <title>Comparative genomics uncovers the prolific and rare metabolic potential of the cyanobacterial genus Moorea.</title>
        <authorList>
            <person name="Leao T."/>
            <person name="Castelao G."/>
            <person name="Korobeynikov A."/>
            <person name="Monroe E.A."/>
            <person name="Podell S."/>
            <person name="Glukhov E."/>
            <person name="Allen E."/>
            <person name="Gerwick W.H."/>
            <person name="Gerwick L."/>
        </authorList>
    </citation>
    <scope>NUCLEOTIDE SEQUENCE [LARGE SCALE GENOMIC DNA]</scope>
    <source>
        <strain evidence="3">PAL-8-15-08-1</strain>
    </source>
</reference>
<dbReference type="EMBL" id="CP017599">
    <property type="protein sequence ID" value="AOX00736.1"/>
    <property type="molecule type" value="Genomic_DNA"/>
</dbReference>
<dbReference type="KEGG" id="mpro:BJP34_15950"/>